<dbReference type="RefSeq" id="WP_262431812.1">
    <property type="nucleotide sequence ID" value="NZ_JACRTE010000004.1"/>
</dbReference>
<protein>
    <submittedName>
        <fullName evidence="1">Adenine-specific methyltransferase EcoRI family protein</fullName>
    </submittedName>
</protein>
<evidence type="ECO:0000313" key="1">
    <source>
        <dbReference type="EMBL" id="MBC8596318.1"/>
    </source>
</evidence>
<reference evidence="1" key="1">
    <citation type="submission" date="2020-08" db="EMBL/GenBank/DDBJ databases">
        <title>Genome public.</title>
        <authorList>
            <person name="Liu C."/>
            <person name="Sun Q."/>
        </authorList>
    </citation>
    <scope>NUCLEOTIDE SEQUENCE</scope>
    <source>
        <strain evidence="1">NSJ-50</strain>
    </source>
</reference>
<accession>A0A926F8P1</accession>
<keyword evidence="1" id="KW-0808">Transferase</keyword>
<dbReference type="GO" id="GO:0008168">
    <property type="term" value="F:methyltransferase activity"/>
    <property type="evidence" value="ECO:0007669"/>
    <property type="project" value="UniProtKB-KW"/>
</dbReference>
<dbReference type="PROSITE" id="PS00092">
    <property type="entry name" value="N6_MTASE"/>
    <property type="match status" value="1"/>
</dbReference>
<dbReference type="AlphaFoldDB" id="A0A926F8P1"/>
<evidence type="ECO:0000313" key="2">
    <source>
        <dbReference type="Proteomes" id="UP000647416"/>
    </source>
</evidence>
<keyword evidence="2" id="KW-1185">Reference proteome</keyword>
<dbReference type="Proteomes" id="UP000647416">
    <property type="component" value="Unassembled WGS sequence"/>
</dbReference>
<dbReference type="Pfam" id="PF13651">
    <property type="entry name" value="EcoRI_methylase"/>
    <property type="match status" value="1"/>
</dbReference>
<name>A0A926F8P1_9FIRM</name>
<sequence length="352" mass="41219">MADNSNLHMSRTGKTDEFYTQLSTIEEELRHYRKYFENKVVLCNCDDPYESNFFKYFALNFNSLGLKKLITTCYATSPIVYTQLSLFDNGDITYTKREQKKPYKIEITEVKDEDGSNTVDLSDVEYLLKNDKNALTLLDGDGDFRSPECLKLLYESDVVVTNPPFSLMKEYIPLLAESGKQFLILGNMNHITFKEIFHYFREHKMWLGYNSGHFWFKVPEYYEEKKTDYKQDENGQKWRRLGNICWFTNMDIDIRHQPLDLYKHYSPEAYPTYDTYDAIHVETVAEIPCDTDKIMGVPITYLASHCDEQFEILGKFDGGSVTNDLDLAKPVINGKSKYKRIAIRKRKNGDIQ</sequence>
<dbReference type="InterPro" id="IPR002052">
    <property type="entry name" value="DNA_methylase_N6_adenine_CS"/>
</dbReference>
<dbReference type="EMBL" id="JACRTE010000004">
    <property type="protein sequence ID" value="MBC8596318.1"/>
    <property type="molecule type" value="Genomic_DNA"/>
</dbReference>
<dbReference type="GO" id="GO:0003676">
    <property type="term" value="F:nucleic acid binding"/>
    <property type="evidence" value="ECO:0007669"/>
    <property type="project" value="InterPro"/>
</dbReference>
<proteinExistence type="predicted"/>
<comment type="caution">
    <text evidence="1">The sequence shown here is derived from an EMBL/GenBank/DDBJ whole genome shotgun (WGS) entry which is preliminary data.</text>
</comment>
<organism evidence="1 2">
    <name type="scientific">Qingrenia yutianensis</name>
    <dbReference type="NCBI Taxonomy" id="2763676"/>
    <lineage>
        <taxon>Bacteria</taxon>
        <taxon>Bacillati</taxon>
        <taxon>Bacillota</taxon>
        <taxon>Clostridia</taxon>
        <taxon>Eubacteriales</taxon>
        <taxon>Oscillospiraceae</taxon>
        <taxon>Qingrenia</taxon>
    </lineage>
</organism>
<dbReference type="GO" id="GO:0032259">
    <property type="term" value="P:methylation"/>
    <property type="evidence" value="ECO:0007669"/>
    <property type="project" value="UniProtKB-KW"/>
</dbReference>
<dbReference type="InterPro" id="IPR025247">
    <property type="entry name" value="EcoRI-like_methylase"/>
</dbReference>
<gene>
    <name evidence="1" type="ORF">H8706_05475</name>
</gene>
<dbReference type="InterPro" id="IPR018247">
    <property type="entry name" value="EF_Hand_1_Ca_BS"/>
</dbReference>
<keyword evidence="1" id="KW-0489">Methyltransferase</keyword>
<dbReference type="PROSITE" id="PS00018">
    <property type="entry name" value="EF_HAND_1"/>
    <property type="match status" value="1"/>
</dbReference>